<organism evidence="1 2">
    <name type="scientific">Ferruginibacter yonginensis</name>
    <dbReference type="NCBI Taxonomy" id="1310416"/>
    <lineage>
        <taxon>Bacteria</taxon>
        <taxon>Pseudomonadati</taxon>
        <taxon>Bacteroidota</taxon>
        <taxon>Chitinophagia</taxon>
        <taxon>Chitinophagales</taxon>
        <taxon>Chitinophagaceae</taxon>
        <taxon>Ferruginibacter</taxon>
    </lineage>
</organism>
<comment type="caution">
    <text evidence="1">The sequence shown here is derived from an EMBL/GenBank/DDBJ whole genome shotgun (WGS) entry which is preliminary data.</text>
</comment>
<reference evidence="2" key="1">
    <citation type="journal article" date="2019" name="Int. J. Syst. Evol. Microbiol.">
        <title>The Global Catalogue of Microorganisms (GCM) 10K type strain sequencing project: providing services to taxonomists for standard genome sequencing and annotation.</title>
        <authorList>
            <consortium name="The Broad Institute Genomics Platform"/>
            <consortium name="The Broad Institute Genome Sequencing Center for Infectious Disease"/>
            <person name="Wu L."/>
            <person name="Ma J."/>
        </authorList>
    </citation>
    <scope>NUCLEOTIDE SEQUENCE [LARGE SCALE GENOMIC DNA]</scope>
    <source>
        <strain evidence="2">CECT 8289</strain>
    </source>
</reference>
<proteinExistence type="predicted"/>
<evidence type="ECO:0000313" key="1">
    <source>
        <dbReference type="EMBL" id="MFC4263640.1"/>
    </source>
</evidence>
<name>A0ABV8QTT9_9BACT</name>
<evidence type="ECO:0000313" key="2">
    <source>
        <dbReference type="Proteomes" id="UP001595907"/>
    </source>
</evidence>
<dbReference type="Pfam" id="PF03938">
    <property type="entry name" value="OmpH"/>
    <property type="match status" value="1"/>
</dbReference>
<sequence length="188" mass="21311">MHLKQNFLLLLIIVPLLAKSQKNKPATPKTIAYIVQTEILKSVKDFEKNTKEIDSLKKLYASEIQESANKLDVKITLLLKPYEISNKETIEAIKLKLNQNDSAKFELYIKENELIQNASKNYDLMIKTIYEQKVQTIINKVNAAIEAYAKTNKIAVVYILENISAGLAFIDKGINITDNIITILASKN</sequence>
<accession>A0ABV8QTT9</accession>
<protein>
    <submittedName>
        <fullName evidence="1">OmpH family outer membrane protein</fullName>
    </submittedName>
</protein>
<dbReference type="InterPro" id="IPR024930">
    <property type="entry name" value="Skp_dom_sf"/>
</dbReference>
<dbReference type="SMART" id="SM00935">
    <property type="entry name" value="OmpH"/>
    <property type="match status" value="1"/>
</dbReference>
<dbReference type="Proteomes" id="UP001595907">
    <property type="component" value="Unassembled WGS sequence"/>
</dbReference>
<keyword evidence="2" id="KW-1185">Reference proteome</keyword>
<dbReference type="Gene3D" id="3.30.910.20">
    <property type="entry name" value="Skp domain"/>
    <property type="match status" value="1"/>
</dbReference>
<dbReference type="EMBL" id="JBHSCZ010000003">
    <property type="protein sequence ID" value="MFC4263640.1"/>
    <property type="molecule type" value="Genomic_DNA"/>
</dbReference>
<gene>
    <name evidence="1" type="ORF">ACFOWM_12165</name>
</gene>
<dbReference type="RefSeq" id="WP_379710492.1">
    <property type="nucleotide sequence ID" value="NZ_JBHSCZ010000003.1"/>
</dbReference>
<dbReference type="InterPro" id="IPR005632">
    <property type="entry name" value="Chaperone_Skp"/>
</dbReference>